<reference evidence="1" key="1">
    <citation type="submission" date="2022-10" db="EMBL/GenBank/DDBJ databases">
        <title>Sifting through the core-genome to identify putative cross-protective antigens against Riemerella anatipestifer.</title>
        <authorList>
            <person name="Zheng X."/>
            <person name="Zhang W."/>
        </authorList>
    </citation>
    <scope>NUCLEOTIDE SEQUENCE</scope>
    <source>
        <strain evidence="1">ZWRA178</strain>
    </source>
</reference>
<gene>
    <name evidence="1" type="ORF">OKE68_11730</name>
</gene>
<dbReference type="EMBL" id="JAOZYT010000146">
    <property type="protein sequence ID" value="MCW0524972.1"/>
    <property type="molecule type" value="Genomic_DNA"/>
</dbReference>
<evidence type="ECO:0000313" key="1">
    <source>
        <dbReference type="EMBL" id="MCW0524972.1"/>
    </source>
</evidence>
<sequence length="247" mass="29069">MATYEGTIEDFKKFIDGYTRNLVQKLTRKVKKNRTCSSPKCKNRSRLQAAHIKGSERPVIIKSILDDMSCSLGDNYIKVDLNDFEKRFIEAHTPYDKVIKILCFDCHRKYDNNEFQEIVPLIDEEIEIDADVITEEDILKPFEEIKPGKLAQKIFSNKINTISDEVLLKLLDETYCKLCFGIGYSVLKEFRTEKDIYDDKGKQRYYSPENLLLERIGKQDEISKKFILSNHWFKNQIPFLTKWNTEN</sequence>
<dbReference type="RefSeq" id="WP_127919837.1">
    <property type="nucleotide sequence ID" value="NZ_CP029760.1"/>
</dbReference>
<organism evidence="1 2">
    <name type="scientific">Riemerella anatipestifer</name>
    <name type="common">Moraxella anatipestifer</name>
    <dbReference type="NCBI Taxonomy" id="34085"/>
    <lineage>
        <taxon>Bacteria</taxon>
        <taxon>Pseudomonadati</taxon>
        <taxon>Bacteroidota</taxon>
        <taxon>Flavobacteriia</taxon>
        <taxon>Flavobacteriales</taxon>
        <taxon>Weeksellaceae</taxon>
        <taxon>Riemerella</taxon>
    </lineage>
</organism>
<protein>
    <submittedName>
        <fullName evidence="1">Uncharacterized protein</fullName>
    </submittedName>
</protein>
<dbReference type="Proteomes" id="UP001207440">
    <property type="component" value="Unassembled WGS sequence"/>
</dbReference>
<evidence type="ECO:0000313" key="2">
    <source>
        <dbReference type="Proteomes" id="UP001207440"/>
    </source>
</evidence>
<dbReference type="AlphaFoldDB" id="A0AAP3AP36"/>
<comment type="caution">
    <text evidence="1">The sequence shown here is derived from an EMBL/GenBank/DDBJ whole genome shotgun (WGS) entry which is preliminary data.</text>
</comment>
<proteinExistence type="predicted"/>
<accession>A0AAP3AP36</accession>
<name>A0AAP3AP36_RIEAN</name>